<keyword evidence="4" id="KW-1185">Reference proteome</keyword>
<evidence type="ECO:0000259" key="2">
    <source>
        <dbReference type="PROSITE" id="PS50975"/>
    </source>
</evidence>
<keyword evidence="1" id="KW-0067">ATP-binding</keyword>
<dbReference type="InterPro" id="IPR011761">
    <property type="entry name" value="ATP-grasp"/>
</dbReference>
<evidence type="ECO:0000313" key="4">
    <source>
        <dbReference type="Proteomes" id="UP001519924"/>
    </source>
</evidence>
<keyword evidence="1" id="KW-0547">Nucleotide-binding</keyword>
<evidence type="ECO:0000313" key="3">
    <source>
        <dbReference type="EMBL" id="MBW8271101.1"/>
    </source>
</evidence>
<sequence>MLPRTGAPGGPAPVAVVLGGGVNGLGVVRSLARAGIRPLLVTLGRDEAAASRYCRPVRASTFDGEPFVAELLRLRERLSRDAVLICADDRPLLTVSRHRDRLAPHFRFALPAHELLEALTRKLPFFRMARAGGFAVAETLLLQRHADLRRLHDLRPPLCVKPNGRSPDYDGAFAKAYRVAGRQEAQDLCRRILDRAGEVVVQEWIEGANDAICFVLCCLGAPAPVVFTGRKGRSWPAQVGTTASCWAAPEVAEELEAATLGFFRHAGVAEGLAGMEFKRDARDGRFYMVEPTVGRADGQEEIAALCGINLCHVAYCDAAGLPRPRLRLDPAHVWRDEFTDFRAARALGTACAYPPGHRIHNAFWRWHDPLPALRAAARRARNAARRLLGPRVSAPSAGA</sequence>
<dbReference type="EMBL" id="JAHZUY010000069">
    <property type="protein sequence ID" value="MBW8271101.1"/>
    <property type="molecule type" value="Genomic_DNA"/>
</dbReference>
<organism evidence="3 4">
    <name type="scientific">Caldovatus aquaticus</name>
    <dbReference type="NCBI Taxonomy" id="2865671"/>
    <lineage>
        <taxon>Bacteria</taxon>
        <taxon>Pseudomonadati</taxon>
        <taxon>Pseudomonadota</taxon>
        <taxon>Alphaproteobacteria</taxon>
        <taxon>Acetobacterales</taxon>
        <taxon>Roseomonadaceae</taxon>
        <taxon>Caldovatus</taxon>
    </lineage>
</organism>
<protein>
    <recommendedName>
        <fullName evidence="2">ATP-grasp domain-containing protein</fullName>
    </recommendedName>
</protein>
<comment type="caution">
    <text evidence="3">The sequence shown here is derived from an EMBL/GenBank/DDBJ whole genome shotgun (WGS) entry which is preliminary data.</text>
</comment>
<gene>
    <name evidence="3" type="ORF">K1J50_16580</name>
</gene>
<feature type="domain" description="ATP-grasp" evidence="2">
    <location>
        <begin position="126"/>
        <end position="319"/>
    </location>
</feature>
<name>A0ABS7F8F1_9PROT</name>
<dbReference type="RefSeq" id="WP_220118878.1">
    <property type="nucleotide sequence ID" value="NZ_JAHZUY010000069.1"/>
</dbReference>
<dbReference type="SUPFAM" id="SSF56059">
    <property type="entry name" value="Glutathione synthetase ATP-binding domain-like"/>
    <property type="match status" value="1"/>
</dbReference>
<reference evidence="3 4" key="1">
    <citation type="submission" date="2021-08" db="EMBL/GenBank/DDBJ databases">
        <title>Caldovatus sediminis gen. nov., sp. nov., a moderately thermophilic bacterium isolated from a hot spring.</title>
        <authorList>
            <person name="Hu C.-J."/>
            <person name="Li W.-J."/>
            <person name="Xian W.-D."/>
        </authorList>
    </citation>
    <scope>NUCLEOTIDE SEQUENCE [LARGE SCALE GENOMIC DNA]</scope>
    <source>
        <strain evidence="3 4">SYSU G05006</strain>
    </source>
</reference>
<evidence type="ECO:0000256" key="1">
    <source>
        <dbReference type="PROSITE-ProRule" id="PRU00409"/>
    </source>
</evidence>
<dbReference type="PROSITE" id="PS50975">
    <property type="entry name" value="ATP_GRASP"/>
    <property type="match status" value="1"/>
</dbReference>
<accession>A0ABS7F8F1</accession>
<proteinExistence type="predicted"/>
<dbReference type="Proteomes" id="UP001519924">
    <property type="component" value="Unassembled WGS sequence"/>
</dbReference>